<comment type="caution">
    <text evidence="3">The sequence shown here is derived from an EMBL/GenBank/DDBJ whole genome shotgun (WGS) entry which is preliminary data.</text>
</comment>
<name>A0ABW5W7B0_9PSEU</name>
<organism evidence="3 4">
    <name type="scientific">Prauserella oleivorans</name>
    <dbReference type="NCBI Taxonomy" id="1478153"/>
    <lineage>
        <taxon>Bacteria</taxon>
        <taxon>Bacillati</taxon>
        <taxon>Actinomycetota</taxon>
        <taxon>Actinomycetes</taxon>
        <taxon>Pseudonocardiales</taxon>
        <taxon>Pseudonocardiaceae</taxon>
        <taxon>Prauserella</taxon>
    </lineage>
</organism>
<feature type="domain" description="DUF305" evidence="2">
    <location>
        <begin position="64"/>
        <end position="207"/>
    </location>
</feature>
<feature type="chain" id="PRO_5045851884" evidence="1">
    <location>
        <begin position="23"/>
        <end position="209"/>
    </location>
</feature>
<dbReference type="PANTHER" id="PTHR36933:SF1">
    <property type="entry name" value="SLL0788 PROTEIN"/>
    <property type="match status" value="1"/>
</dbReference>
<accession>A0ABW5W7B0</accession>
<reference evidence="4" key="1">
    <citation type="journal article" date="2019" name="Int. J. Syst. Evol. Microbiol.">
        <title>The Global Catalogue of Microorganisms (GCM) 10K type strain sequencing project: providing services to taxonomists for standard genome sequencing and annotation.</title>
        <authorList>
            <consortium name="The Broad Institute Genomics Platform"/>
            <consortium name="The Broad Institute Genome Sequencing Center for Infectious Disease"/>
            <person name="Wu L."/>
            <person name="Ma J."/>
        </authorList>
    </citation>
    <scope>NUCLEOTIDE SEQUENCE [LARGE SCALE GENOMIC DNA]</scope>
    <source>
        <strain evidence="4">IBRC-M 10906</strain>
    </source>
</reference>
<dbReference type="PROSITE" id="PS51257">
    <property type="entry name" value="PROKAR_LIPOPROTEIN"/>
    <property type="match status" value="1"/>
</dbReference>
<keyword evidence="1" id="KW-0732">Signal</keyword>
<protein>
    <submittedName>
        <fullName evidence="3">DUF305 domain-containing protein</fullName>
    </submittedName>
</protein>
<dbReference type="InterPro" id="IPR012347">
    <property type="entry name" value="Ferritin-like"/>
</dbReference>
<dbReference type="Proteomes" id="UP001597478">
    <property type="component" value="Unassembled WGS sequence"/>
</dbReference>
<evidence type="ECO:0000313" key="3">
    <source>
        <dbReference type="EMBL" id="MFD2798400.1"/>
    </source>
</evidence>
<keyword evidence="4" id="KW-1185">Reference proteome</keyword>
<evidence type="ECO:0000313" key="4">
    <source>
        <dbReference type="Proteomes" id="UP001597478"/>
    </source>
</evidence>
<dbReference type="RefSeq" id="WP_377384034.1">
    <property type="nucleotide sequence ID" value="NZ_JBHSAN010000001.1"/>
</dbReference>
<dbReference type="Gene3D" id="1.20.1260.10">
    <property type="match status" value="1"/>
</dbReference>
<proteinExistence type="predicted"/>
<feature type="signal peptide" evidence="1">
    <location>
        <begin position="1"/>
        <end position="22"/>
    </location>
</feature>
<dbReference type="Pfam" id="PF03713">
    <property type="entry name" value="DUF305"/>
    <property type="match status" value="1"/>
</dbReference>
<dbReference type="InterPro" id="IPR005183">
    <property type="entry name" value="DUF305_CopM-like"/>
</dbReference>
<dbReference type="PANTHER" id="PTHR36933">
    <property type="entry name" value="SLL0788 PROTEIN"/>
    <property type="match status" value="1"/>
</dbReference>
<sequence length="209" mass="22148">MGRRLAAAVAALFCLAAGCTGEAPEPRRDTTGVIVPGRPGEQATVVPGGEAGDYRRAGAPSEADVAYVRMMIPHHQQAITMTDLVADRASNAQVKAIAERIAATQQAEITLMRSWLADHGHSHADGGHGGHARMPGMATPEQLEALRAAEGAEFDRQFLRLMITHHEGALTMAEDQLAHGVDPRAVAMAQDVVTGQTDEIGHLRRLLGS</sequence>
<dbReference type="EMBL" id="JBHUOF010000003">
    <property type="protein sequence ID" value="MFD2798400.1"/>
    <property type="molecule type" value="Genomic_DNA"/>
</dbReference>
<gene>
    <name evidence="3" type="ORF">ACFS2C_03220</name>
</gene>
<evidence type="ECO:0000259" key="2">
    <source>
        <dbReference type="Pfam" id="PF03713"/>
    </source>
</evidence>
<evidence type="ECO:0000256" key="1">
    <source>
        <dbReference type="SAM" id="SignalP"/>
    </source>
</evidence>